<accession>A0A644YMW8</accession>
<reference evidence="1" key="1">
    <citation type="submission" date="2019-08" db="EMBL/GenBank/DDBJ databases">
        <authorList>
            <person name="Kucharzyk K."/>
            <person name="Murdoch R.W."/>
            <person name="Higgins S."/>
            <person name="Loffler F."/>
        </authorList>
    </citation>
    <scope>NUCLEOTIDE SEQUENCE</scope>
</reference>
<sequence length="144" mass="16200">MSLLSEHIEEAYRGGSEFQFRQWGLRSADSELCNTGINKLVGCTHLTHSRKVSLHVGHKARDSSLGKGLGKHLQRHRLPRTCCTGNQTVPVYHLWIYIYRPISLSHIHVEILVQHSIKFYPSKDTKKTAPPAAQRLAAKHASLG</sequence>
<gene>
    <name evidence="1" type="ORF">SDC9_76387</name>
</gene>
<organism evidence="1">
    <name type="scientific">bioreactor metagenome</name>
    <dbReference type="NCBI Taxonomy" id="1076179"/>
    <lineage>
        <taxon>unclassified sequences</taxon>
        <taxon>metagenomes</taxon>
        <taxon>ecological metagenomes</taxon>
    </lineage>
</organism>
<comment type="caution">
    <text evidence="1">The sequence shown here is derived from an EMBL/GenBank/DDBJ whole genome shotgun (WGS) entry which is preliminary data.</text>
</comment>
<dbReference type="AlphaFoldDB" id="A0A644YMW8"/>
<proteinExistence type="predicted"/>
<evidence type="ECO:0000313" key="1">
    <source>
        <dbReference type="EMBL" id="MPM29846.1"/>
    </source>
</evidence>
<name>A0A644YMW8_9ZZZZ</name>
<dbReference type="EMBL" id="VSSQ01005624">
    <property type="protein sequence ID" value="MPM29846.1"/>
    <property type="molecule type" value="Genomic_DNA"/>
</dbReference>
<protein>
    <submittedName>
        <fullName evidence="1">Uncharacterized protein</fullName>
    </submittedName>
</protein>